<reference evidence="13" key="1">
    <citation type="submission" date="2025-08" db="UniProtKB">
        <authorList>
            <consortium name="Ensembl"/>
        </authorList>
    </citation>
    <scope>IDENTIFICATION</scope>
</reference>
<dbReference type="AlphaFoldDB" id="A0A8C4Q1V2"/>
<keyword evidence="7 11" id="KW-1133">Transmembrane helix</keyword>
<dbReference type="PANTHER" id="PTHR14076">
    <property type="entry name" value="RECEPTOR ACTIVITY MODIFYING PROTEIN RAMP"/>
    <property type="match status" value="1"/>
</dbReference>
<evidence type="ECO:0000256" key="9">
    <source>
        <dbReference type="ARBA" id="ARBA00023157"/>
    </source>
</evidence>
<keyword evidence="8 11" id="KW-0472">Membrane</keyword>
<feature type="chain" id="PRO_5034976876" evidence="12">
    <location>
        <begin position="21"/>
        <end position="155"/>
    </location>
</feature>
<keyword evidence="4" id="KW-1003">Cell membrane</keyword>
<dbReference type="PANTHER" id="PTHR14076:SF7">
    <property type="entry name" value="RECEPTOR ACTIVITY-MODIFYING PROTEIN 1-LIKE"/>
    <property type="match status" value="1"/>
</dbReference>
<sequence>MPCCIPRSAMLFAVTALGMALCVPACNDTTLWIYMKEYCYPTFHNDISRLNESLHCNWTLTYRFYSRLTDCTIKVAKLSSCFWPNEHVDQFFMEVHRNLLAACSPQHLSLQDPPNAILAVLISMPMLLTTIMAALVVWCSKRKKTPARMTSRQFA</sequence>
<keyword evidence="10" id="KW-0675">Receptor</keyword>
<dbReference type="GO" id="GO:0008277">
    <property type="term" value="P:regulation of G protein-coupled receptor signaling pathway"/>
    <property type="evidence" value="ECO:0007669"/>
    <property type="project" value="InterPro"/>
</dbReference>
<feature type="signal peptide" evidence="12">
    <location>
        <begin position="1"/>
        <end position="20"/>
    </location>
</feature>
<keyword evidence="5 11" id="KW-0812">Transmembrane</keyword>
<evidence type="ECO:0000256" key="11">
    <source>
        <dbReference type="SAM" id="Phobius"/>
    </source>
</evidence>
<reference evidence="13" key="2">
    <citation type="submission" date="2025-09" db="UniProtKB">
        <authorList>
            <consortium name="Ensembl"/>
        </authorList>
    </citation>
    <scope>IDENTIFICATION</scope>
</reference>
<organism evidence="13 14">
    <name type="scientific">Eptatretus burgeri</name>
    <name type="common">Inshore hagfish</name>
    <dbReference type="NCBI Taxonomy" id="7764"/>
    <lineage>
        <taxon>Eukaryota</taxon>
        <taxon>Metazoa</taxon>
        <taxon>Chordata</taxon>
        <taxon>Craniata</taxon>
        <taxon>Vertebrata</taxon>
        <taxon>Cyclostomata</taxon>
        <taxon>Myxini</taxon>
        <taxon>Myxiniformes</taxon>
        <taxon>Myxinidae</taxon>
        <taxon>Eptatretinae</taxon>
        <taxon>Eptatretus</taxon>
    </lineage>
</organism>
<dbReference type="GO" id="GO:0005886">
    <property type="term" value="C:plasma membrane"/>
    <property type="evidence" value="ECO:0007669"/>
    <property type="project" value="UniProtKB-SubCell"/>
</dbReference>
<evidence type="ECO:0000256" key="1">
    <source>
        <dbReference type="ARBA" id="ARBA00004251"/>
    </source>
</evidence>
<dbReference type="GO" id="GO:0006886">
    <property type="term" value="P:intracellular protein transport"/>
    <property type="evidence" value="ECO:0007669"/>
    <property type="project" value="InterPro"/>
</dbReference>
<evidence type="ECO:0000256" key="4">
    <source>
        <dbReference type="ARBA" id="ARBA00022475"/>
    </source>
</evidence>
<keyword evidence="14" id="KW-1185">Reference proteome</keyword>
<dbReference type="GO" id="GO:0031623">
    <property type="term" value="P:receptor internalization"/>
    <property type="evidence" value="ECO:0007669"/>
    <property type="project" value="TreeGrafter"/>
</dbReference>
<evidence type="ECO:0000256" key="7">
    <source>
        <dbReference type="ARBA" id="ARBA00022989"/>
    </source>
</evidence>
<keyword evidence="9" id="KW-1015">Disulfide bond</keyword>
<protein>
    <submittedName>
        <fullName evidence="13">Receptor activity modifying protein 1</fullName>
    </submittedName>
</protein>
<evidence type="ECO:0000256" key="3">
    <source>
        <dbReference type="ARBA" id="ARBA00022448"/>
    </source>
</evidence>
<dbReference type="GO" id="GO:0006816">
    <property type="term" value="P:calcium ion transport"/>
    <property type="evidence" value="ECO:0007669"/>
    <property type="project" value="TreeGrafter"/>
</dbReference>
<dbReference type="InterPro" id="IPR038126">
    <property type="entry name" value="RAMP_sf"/>
</dbReference>
<evidence type="ECO:0000313" key="13">
    <source>
        <dbReference type="Ensembl" id="ENSEBUP00000008734.1"/>
    </source>
</evidence>
<evidence type="ECO:0000256" key="2">
    <source>
        <dbReference type="ARBA" id="ARBA00007087"/>
    </source>
</evidence>
<accession>A0A8C4Q1V2</accession>
<dbReference type="GO" id="GO:0015026">
    <property type="term" value="F:coreceptor activity"/>
    <property type="evidence" value="ECO:0007669"/>
    <property type="project" value="InterPro"/>
</dbReference>
<dbReference type="Gene3D" id="1.10.150.510">
    <property type="entry name" value="Receptor activity modifying family"/>
    <property type="match status" value="1"/>
</dbReference>
<dbReference type="GO" id="GO:0007186">
    <property type="term" value="P:G protein-coupled receptor signaling pathway"/>
    <property type="evidence" value="ECO:0007669"/>
    <property type="project" value="TreeGrafter"/>
</dbReference>
<evidence type="ECO:0000256" key="12">
    <source>
        <dbReference type="SAM" id="SignalP"/>
    </source>
</evidence>
<dbReference type="GO" id="GO:0009986">
    <property type="term" value="C:cell surface"/>
    <property type="evidence" value="ECO:0007669"/>
    <property type="project" value="TreeGrafter"/>
</dbReference>
<dbReference type="GeneTree" id="ENSGT00940000159224"/>
<feature type="transmembrane region" description="Helical" evidence="11">
    <location>
        <begin position="116"/>
        <end position="139"/>
    </location>
</feature>
<comment type="similarity">
    <text evidence="2">Belongs to the RAMP family.</text>
</comment>
<evidence type="ECO:0000256" key="5">
    <source>
        <dbReference type="ARBA" id="ARBA00022692"/>
    </source>
</evidence>
<name>A0A8C4Q1V2_EPTBU</name>
<dbReference type="InterPro" id="IPR006985">
    <property type="entry name" value="RAMP"/>
</dbReference>
<dbReference type="GO" id="GO:0043235">
    <property type="term" value="C:receptor complex"/>
    <property type="evidence" value="ECO:0007669"/>
    <property type="project" value="TreeGrafter"/>
</dbReference>
<dbReference type="Proteomes" id="UP000694388">
    <property type="component" value="Unplaced"/>
</dbReference>
<dbReference type="Ensembl" id="ENSEBUT00000009245.1">
    <property type="protein sequence ID" value="ENSEBUP00000008734.1"/>
    <property type="gene ID" value="ENSEBUG00000005646.1"/>
</dbReference>
<evidence type="ECO:0000256" key="6">
    <source>
        <dbReference type="ARBA" id="ARBA00022729"/>
    </source>
</evidence>
<dbReference type="GO" id="GO:0032870">
    <property type="term" value="P:cellular response to hormone stimulus"/>
    <property type="evidence" value="ECO:0007669"/>
    <property type="project" value="TreeGrafter"/>
</dbReference>
<keyword evidence="3" id="KW-0813">Transport</keyword>
<evidence type="ECO:0000256" key="8">
    <source>
        <dbReference type="ARBA" id="ARBA00023136"/>
    </source>
</evidence>
<dbReference type="Pfam" id="PF04901">
    <property type="entry name" value="RAMP"/>
    <property type="match status" value="1"/>
</dbReference>
<evidence type="ECO:0000313" key="14">
    <source>
        <dbReference type="Proteomes" id="UP000694388"/>
    </source>
</evidence>
<keyword evidence="6 12" id="KW-0732">Signal</keyword>
<evidence type="ECO:0000256" key="10">
    <source>
        <dbReference type="ARBA" id="ARBA00023170"/>
    </source>
</evidence>
<comment type="subcellular location">
    <subcellularLocation>
        <location evidence="1">Cell membrane</location>
        <topology evidence="1">Single-pass type I membrane protein</topology>
    </subcellularLocation>
</comment>
<dbReference type="GO" id="GO:0072659">
    <property type="term" value="P:protein localization to plasma membrane"/>
    <property type="evidence" value="ECO:0007669"/>
    <property type="project" value="TreeGrafter"/>
</dbReference>
<proteinExistence type="inferred from homology"/>